<dbReference type="OrthoDB" id="8954335at2759"/>
<keyword evidence="2" id="KW-1185">Reference proteome</keyword>
<dbReference type="AlphaFoldDB" id="M2RSC2"/>
<evidence type="ECO:0000313" key="1">
    <source>
        <dbReference type="EMBL" id="EMD41342.1"/>
    </source>
</evidence>
<feature type="non-terminal residue" evidence="1">
    <location>
        <position position="119"/>
    </location>
</feature>
<proteinExistence type="predicted"/>
<dbReference type="Proteomes" id="UP000016930">
    <property type="component" value="Unassembled WGS sequence"/>
</dbReference>
<dbReference type="STRING" id="914234.M2RSC2"/>
<reference evidence="1 2" key="1">
    <citation type="journal article" date="2012" name="Proc. Natl. Acad. Sci. U.S.A.">
        <title>Comparative genomics of Ceriporiopsis subvermispora and Phanerochaete chrysosporium provide insight into selective ligninolysis.</title>
        <authorList>
            <person name="Fernandez-Fueyo E."/>
            <person name="Ruiz-Duenas F.J."/>
            <person name="Ferreira P."/>
            <person name="Floudas D."/>
            <person name="Hibbett D.S."/>
            <person name="Canessa P."/>
            <person name="Larrondo L.F."/>
            <person name="James T.Y."/>
            <person name="Seelenfreund D."/>
            <person name="Lobos S."/>
            <person name="Polanco R."/>
            <person name="Tello M."/>
            <person name="Honda Y."/>
            <person name="Watanabe T."/>
            <person name="Watanabe T."/>
            <person name="Ryu J.S."/>
            <person name="Kubicek C.P."/>
            <person name="Schmoll M."/>
            <person name="Gaskell J."/>
            <person name="Hammel K.E."/>
            <person name="St John F.J."/>
            <person name="Vanden Wymelenberg A."/>
            <person name="Sabat G."/>
            <person name="Splinter BonDurant S."/>
            <person name="Syed K."/>
            <person name="Yadav J.S."/>
            <person name="Doddapaneni H."/>
            <person name="Subramanian V."/>
            <person name="Lavin J.L."/>
            <person name="Oguiza J.A."/>
            <person name="Perez G."/>
            <person name="Pisabarro A.G."/>
            <person name="Ramirez L."/>
            <person name="Santoyo F."/>
            <person name="Master E."/>
            <person name="Coutinho P.M."/>
            <person name="Henrissat B."/>
            <person name="Lombard V."/>
            <person name="Magnuson J.K."/>
            <person name="Kuees U."/>
            <person name="Hori C."/>
            <person name="Igarashi K."/>
            <person name="Samejima M."/>
            <person name="Held B.W."/>
            <person name="Barry K.W."/>
            <person name="LaButti K.M."/>
            <person name="Lapidus A."/>
            <person name="Lindquist E.A."/>
            <person name="Lucas S.M."/>
            <person name="Riley R."/>
            <person name="Salamov A.A."/>
            <person name="Hoffmeister D."/>
            <person name="Schwenk D."/>
            <person name="Hadar Y."/>
            <person name="Yarden O."/>
            <person name="de Vries R.P."/>
            <person name="Wiebenga A."/>
            <person name="Stenlid J."/>
            <person name="Eastwood D."/>
            <person name="Grigoriev I.V."/>
            <person name="Berka R.M."/>
            <person name="Blanchette R.A."/>
            <person name="Kersten P."/>
            <person name="Martinez A.T."/>
            <person name="Vicuna R."/>
            <person name="Cullen D."/>
        </authorList>
    </citation>
    <scope>NUCLEOTIDE SEQUENCE [LARGE SCALE GENOMIC DNA]</scope>
    <source>
        <strain evidence="1 2">B</strain>
    </source>
</reference>
<accession>M2RSC2</accession>
<dbReference type="Gene3D" id="3.40.50.300">
    <property type="entry name" value="P-loop containing nucleotide triphosphate hydrolases"/>
    <property type="match status" value="1"/>
</dbReference>
<organism evidence="1 2">
    <name type="scientific">Ceriporiopsis subvermispora (strain B)</name>
    <name type="common">White-rot fungus</name>
    <name type="synonym">Gelatoporia subvermispora</name>
    <dbReference type="NCBI Taxonomy" id="914234"/>
    <lineage>
        <taxon>Eukaryota</taxon>
        <taxon>Fungi</taxon>
        <taxon>Dikarya</taxon>
        <taxon>Basidiomycota</taxon>
        <taxon>Agaricomycotina</taxon>
        <taxon>Agaricomycetes</taxon>
        <taxon>Polyporales</taxon>
        <taxon>Gelatoporiaceae</taxon>
        <taxon>Gelatoporia</taxon>
    </lineage>
</organism>
<sequence>LAGAVYTHPVGHEAPGDMIPRHISMLRAVCGSDFSENIVVATTHWDCIEKEKGSHLHENIHPLIFQTLVKEGAVLLKHDNGIDSAQAIVRHLIEAEPKAPLLQTELMEEGERLEDTDIG</sequence>
<name>M2RSC2_CERS8</name>
<dbReference type="HOGENOM" id="CLU_2066928_0_0_1"/>
<dbReference type="EMBL" id="KB445791">
    <property type="protein sequence ID" value="EMD41342.1"/>
    <property type="molecule type" value="Genomic_DNA"/>
</dbReference>
<protein>
    <submittedName>
        <fullName evidence="1">Uncharacterized protein</fullName>
    </submittedName>
</protein>
<dbReference type="InterPro" id="IPR027417">
    <property type="entry name" value="P-loop_NTPase"/>
</dbReference>
<feature type="non-terminal residue" evidence="1">
    <location>
        <position position="1"/>
    </location>
</feature>
<evidence type="ECO:0000313" key="2">
    <source>
        <dbReference type="Proteomes" id="UP000016930"/>
    </source>
</evidence>
<gene>
    <name evidence="1" type="ORF">CERSUDRAFT_36913</name>
</gene>